<proteinExistence type="predicted"/>
<gene>
    <name evidence="1" type="ORF">H4K34_03125</name>
</gene>
<dbReference type="RefSeq" id="WP_210759375.1">
    <property type="nucleotide sequence ID" value="NZ_CP060139.1"/>
</dbReference>
<reference evidence="1 2" key="1">
    <citation type="submission" date="2020-08" db="EMBL/GenBank/DDBJ databases">
        <title>Croceimicrobium hydrocarbonivorans gen. nov., sp. nov., a novel marine bacterium isolated from a bacterial consortium that degrades polyethylene terephthalate.</title>
        <authorList>
            <person name="Liu R."/>
        </authorList>
    </citation>
    <scope>NUCLEOTIDE SEQUENCE [LARGE SCALE GENOMIC DNA]</scope>
    <source>
        <strain evidence="1 2">A20-9</strain>
    </source>
</reference>
<protein>
    <submittedName>
        <fullName evidence="1">Uncharacterized protein</fullName>
    </submittedName>
</protein>
<sequence length="524" mass="60070">MNLKRNAFVAIVLLLGTALNLRSQSKPQFEKTIELPKALNKTMINETYELGTSYAFVARRWAKGNQLFIIDKSSGEELYESEYDLGSDGFITEVAAYNGKLHVFVHKKVDESVMEDMGGYPQEIWEWIINDRGEVVSKKPFISFESSPIKNPYAFVSRPDINRFVILSGYIEGTGQNRIMLADSLGNILQSGTIEVANSALEFIKMARRFLNVHLSYIDFEGNFYVSSKDSYFTIYRRVNNFESENFNLPEDELPVGCAFSGTQIMELNEDTILITTDVVKLEDNDVGENSTYAQTYLNKKKEVLIGSMTMVFSQIESRVLSHSFTFFNAENREYSFPTVAEVDDNKIVLEQYVSSKTYLLPNSKFLKVTEMNLSTPYNYYADYLVLACYHADGSLLWIRPVDKWQGKYYAMASRETFESYDLSLRDGKLILLFQQGNVPKSEIGKLKGHVSTKRLVKKANLKMYSLDLKTGEFLAENSFSQEACSPYSLMPTYGYFGKPRFKELFLFYDWEAKRNVLGRLSFN</sequence>
<accession>A0A7H0VGK0</accession>
<dbReference type="KEGG" id="chyd:H4K34_03125"/>
<evidence type="ECO:0000313" key="2">
    <source>
        <dbReference type="Proteomes" id="UP000516305"/>
    </source>
</evidence>
<name>A0A7H0VGK0_9FLAO</name>
<keyword evidence="2" id="KW-1185">Reference proteome</keyword>
<dbReference type="EMBL" id="CP060139">
    <property type="protein sequence ID" value="QNR24848.1"/>
    <property type="molecule type" value="Genomic_DNA"/>
</dbReference>
<evidence type="ECO:0000313" key="1">
    <source>
        <dbReference type="EMBL" id="QNR24848.1"/>
    </source>
</evidence>
<dbReference type="AlphaFoldDB" id="A0A7H0VGK0"/>
<organism evidence="1 2">
    <name type="scientific">Croceimicrobium hydrocarbonivorans</name>
    <dbReference type="NCBI Taxonomy" id="2761580"/>
    <lineage>
        <taxon>Bacteria</taxon>
        <taxon>Pseudomonadati</taxon>
        <taxon>Bacteroidota</taxon>
        <taxon>Flavobacteriia</taxon>
        <taxon>Flavobacteriales</taxon>
        <taxon>Owenweeksiaceae</taxon>
        <taxon>Croceimicrobium</taxon>
    </lineage>
</organism>
<dbReference type="Proteomes" id="UP000516305">
    <property type="component" value="Chromosome"/>
</dbReference>